<accession>A0A0A9BZI9</accession>
<dbReference type="EMBL" id="GBRH01228416">
    <property type="protein sequence ID" value="JAD69479.1"/>
    <property type="molecule type" value="Transcribed_RNA"/>
</dbReference>
<protein>
    <submittedName>
        <fullName evidence="1">Uncharacterized protein</fullName>
    </submittedName>
</protein>
<proteinExistence type="predicted"/>
<dbReference type="AlphaFoldDB" id="A0A0A9BZI9"/>
<organism evidence="1">
    <name type="scientific">Arundo donax</name>
    <name type="common">Giant reed</name>
    <name type="synonym">Donax arundinaceus</name>
    <dbReference type="NCBI Taxonomy" id="35708"/>
    <lineage>
        <taxon>Eukaryota</taxon>
        <taxon>Viridiplantae</taxon>
        <taxon>Streptophyta</taxon>
        <taxon>Embryophyta</taxon>
        <taxon>Tracheophyta</taxon>
        <taxon>Spermatophyta</taxon>
        <taxon>Magnoliopsida</taxon>
        <taxon>Liliopsida</taxon>
        <taxon>Poales</taxon>
        <taxon>Poaceae</taxon>
        <taxon>PACMAD clade</taxon>
        <taxon>Arundinoideae</taxon>
        <taxon>Arundineae</taxon>
        <taxon>Arundo</taxon>
    </lineage>
</organism>
<reference evidence="1" key="2">
    <citation type="journal article" date="2015" name="Data Brief">
        <title>Shoot transcriptome of the giant reed, Arundo donax.</title>
        <authorList>
            <person name="Barrero R.A."/>
            <person name="Guerrero F.D."/>
            <person name="Moolhuijzen P."/>
            <person name="Goolsby J.A."/>
            <person name="Tidwell J."/>
            <person name="Bellgard S.E."/>
            <person name="Bellgard M.I."/>
        </authorList>
    </citation>
    <scope>NUCLEOTIDE SEQUENCE</scope>
    <source>
        <tissue evidence="1">Shoot tissue taken approximately 20 cm above the soil surface</tissue>
    </source>
</reference>
<reference evidence="1" key="1">
    <citation type="submission" date="2014-09" db="EMBL/GenBank/DDBJ databases">
        <authorList>
            <person name="Magalhaes I.L.F."/>
            <person name="Oliveira U."/>
            <person name="Santos F.R."/>
            <person name="Vidigal T.H.D.A."/>
            <person name="Brescovit A.D."/>
            <person name="Santos A.J."/>
        </authorList>
    </citation>
    <scope>NUCLEOTIDE SEQUENCE</scope>
    <source>
        <tissue evidence="1">Shoot tissue taken approximately 20 cm above the soil surface</tissue>
    </source>
</reference>
<name>A0A0A9BZI9_ARUDO</name>
<evidence type="ECO:0000313" key="1">
    <source>
        <dbReference type="EMBL" id="JAD69479.1"/>
    </source>
</evidence>
<sequence length="45" mass="5232">MPPFLFDVYTSAHLLRKNTIKQCPVKIIYHPNHPYGPINKTILVL</sequence>